<proteinExistence type="predicted"/>
<dbReference type="STRING" id="192904.SAMN04488514_10866"/>
<dbReference type="AlphaFoldDB" id="A0A1G9SR61"/>
<keyword evidence="3" id="KW-1185">Reference proteome</keyword>
<reference evidence="2 3" key="1">
    <citation type="submission" date="2016-10" db="EMBL/GenBank/DDBJ databases">
        <authorList>
            <person name="de Groot N.N."/>
        </authorList>
    </citation>
    <scope>NUCLEOTIDE SEQUENCE [LARGE SCALE GENOMIC DNA]</scope>
    <source>
        <strain evidence="2 3">DSM 19886</strain>
    </source>
</reference>
<evidence type="ECO:0000313" key="3">
    <source>
        <dbReference type="Proteomes" id="UP000199440"/>
    </source>
</evidence>
<evidence type="ECO:0000313" key="2">
    <source>
        <dbReference type="EMBL" id="SDM37891.1"/>
    </source>
</evidence>
<dbReference type="Gene3D" id="1.20.120.450">
    <property type="entry name" value="dinb family like domain"/>
    <property type="match status" value="1"/>
</dbReference>
<dbReference type="SUPFAM" id="SSF109854">
    <property type="entry name" value="DinB/YfiT-like putative metalloenzymes"/>
    <property type="match status" value="1"/>
</dbReference>
<accession>A0A1G9SR61</accession>
<dbReference type="InterPro" id="IPR024775">
    <property type="entry name" value="DinB-like"/>
</dbReference>
<sequence length="202" mass="23181">MFSSPEVGNFVKKIMKIASKELLADLINRTENCLTEAEKLYVRSNEELNYKSSPHTWSILECIEHLNMYGDFYLPEIEEKMAKNNAYPSIYFTSGLLGNFFAKSMLPKEKPNKMKTFKDKNPNGFSLEIKSLDRFLSQQKKLLELLHSAGEVNLSKTKTAISISNFIKLRLGDTFRVVVYHNQRHLVQVNKVLEQLSLGALV</sequence>
<name>A0A1G9SR61_9FLAO</name>
<evidence type="ECO:0000259" key="1">
    <source>
        <dbReference type="Pfam" id="PF12867"/>
    </source>
</evidence>
<feature type="domain" description="DinB-like" evidence="1">
    <location>
        <begin position="44"/>
        <end position="188"/>
    </location>
</feature>
<organism evidence="2 3">
    <name type="scientific">Kriegella aquimaris</name>
    <dbReference type="NCBI Taxonomy" id="192904"/>
    <lineage>
        <taxon>Bacteria</taxon>
        <taxon>Pseudomonadati</taxon>
        <taxon>Bacteroidota</taxon>
        <taxon>Flavobacteriia</taxon>
        <taxon>Flavobacteriales</taxon>
        <taxon>Flavobacteriaceae</taxon>
        <taxon>Kriegella</taxon>
    </lineage>
</organism>
<dbReference type="Proteomes" id="UP000199440">
    <property type="component" value="Unassembled WGS sequence"/>
</dbReference>
<dbReference type="InterPro" id="IPR034660">
    <property type="entry name" value="DinB/YfiT-like"/>
</dbReference>
<dbReference type="EMBL" id="FNGV01000008">
    <property type="protein sequence ID" value="SDM37891.1"/>
    <property type="molecule type" value="Genomic_DNA"/>
</dbReference>
<dbReference type="Pfam" id="PF12867">
    <property type="entry name" value="DinB_2"/>
    <property type="match status" value="1"/>
</dbReference>
<gene>
    <name evidence="2" type="ORF">SAMN04488514_10866</name>
</gene>
<protein>
    <submittedName>
        <fullName evidence="2">DinB superfamily protein</fullName>
    </submittedName>
</protein>